<dbReference type="OrthoDB" id="10021397at2759"/>
<dbReference type="STRING" id="155417.A0A4Q4TJQ2"/>
<dbReference type="InterPro" id="IPR036259">
    <property type="entry name" value="MFS_trans_sf"/>
</dbReference>
<feature type="transmembrane region" description="Helical" evidence="7">
    <location>
        <begin position="187"/>
        <end position="206"/>
    </location>
</feature>
<dbReference type="Gene3D" id="1.20.1250.20">
    <property type="entry name" value="MFS general substrate transporter like domains"/>
    <property type="match status" value="1"/>
</dbReference>
<reference evidence="8 9" key="1">
    <citation type="submission" date="2018-06" db="EMBL/GenBank/DDBJ databases">
        <title>Complete Genomes of Monosporascus.</title>
        <authorList>
            <person name="Robinson A.J."/>
            <person name="Natvig D.O."/>
        </authorList>
    </citation>
    <scope>NUCLEOTIDE SEQUENCE [LARGE SCALE GENOMIC DNA]</scope>
    <source>
        <strain evidence="8 9">CBS 110550</strain>
    </source>
</reference>
<dbReference type="SUPFAM" id="SSF103473">
    <property type="entry name" value="MFS general substrate transporter"/>
    <property type="match status" value="1"/>
</dbReference>
<comment type="subcellular location">
    <subcellularLocation>
        <location evidence="1">Membrane</location>
        <topology evidence="1">Multi-pass membrane protein</topology>
    </subcellularLocation>
</comment>
<proteinExistence type="predicted"/>
<evidence type="ECO:0008006" key="10">
    <source>
        <dbReference type="Google" id="ProtNLM"/>
    </source>
</evidence>
<keyword evidence="2" id="KW-0813">Transport</keyword>
<evidence type="ECO:0000256" key="6">
    <source>
        <dbReference type="ARBA" id="ARBA00023180"/>
    </source>
</evidence>
<feature type="transmembrane region" description="Helical" evidence="7">
    <location>
        <begin position="300"/>
        <end position="317"/>
    </location>
</feature>
<keyword evidence="9" id="KW-1185">Reference proteome</keyword>
<feature type="transmembrane region" description="Helical" evidence="7">
    <location>
        <begin position="56"/>
        <end position="74"/>
    </location>
</feature>
<feature type="transmembrane region" description="Helical" evidence="7">
    <location>
        <begin position="157"/>
        <end position="175"/>
    </location>
</feature>
<comment type="caution">
    <text evidence="8">The sequence shown here is derived from an EMBL/GenBank/DDBJ whole genome shotgun (WGS) entry which is preliminary data.</text>
</comment>
<evidence type="ECO:0000256" key="2">
    <source>
        <dbReference type="ARBA" id="ARBA00022448"/>
    </source>
</evidence>
<feature type="transmembrane region" description="Helical" evidence="7">
    <location>
        <begin position="24"/>
        <end position="44"/>
    </location>
</feature>
<dbReference type="GO" id="GO:0022857">
    <property type="term" value="F:transmembrane transporter activity"/>
    <property type="evidence" value="ECO:0007669"/>
    <property type="project" value="TreeGrafter"/>
</dbReference>
<dbReference type="EMBL" id="QJNU01000154">
    <property type="protein sequence ID" value="RYP05820.1"/>
    <property type="molecule type" value="Genomic_DNA"/>
</dbReference>
<evidence type="ECO:0000256" key="4">
    <source>
        <dbReference type="ARBA" id="ARBA00022989"/>
    </source>
</evidence>
<dbReference type="PANTHER" id="PTHR23501:SF187">
    <property type="entry name" value="MAJOR FACILITATOR SUPERFAMILY (MFS) PROFILE DOMAIN-CONTAINING PROTEIN"/>
    <property type="match status" value="1"/>
</dbReference>
<organism evidence="8 9">
    <name type="scientific">Monosporascus ibericus</name>
    <dbReference type="NCBI Taxonomy" id="155417"/>
    <lineage>
        <taxon>Eukaryota</taxon>
        <taxon>Fungi</taxon>
        <taxon>Dikarya</taxon>
        <taxon>Ascomycota</taxon>
        <taxon>Pezizomycotina</taxon>
        <taxon>Sordariomycetes</taxon>
        <taxon>Xylariomycetidae</taxon>
        <taxon>Xylariales</taxon>
        <taxon>Xylariales incertae sedis</taxon>
        <taxon>Monosporascus</taxon>
    </lineage>
</organism>
<keyword evidence="5 7" id="KW-0472">Membrane</keyword>
<protein>
    <recommendedName>
        <fullName evidence="10">Major facilitator superfamily (MFS) profile domain-containing protein</fullName>
    </recommendedName>
</protein>
<evidence type="ECO:0000313" key="8">
    <source>
        <dbReference type="EMBL" id="RYP05820.1"/>
    </source>
</evidence>
<dbReference type="GO" id="GO:0005886">
    <property type="term" value="C:plasma membrane"/>
    <property type="evidence" value="ECO:0007669"/>
    <property type="project" value="TreeGrafter"/>
</dbReference>
<sequence length="356" mass="38996">MFLFLHVKYDKQMSFKEKVKRIDYIGNGILMASTVAILYALTYAGTVYPWSSWHKLVPLILGFVDFILFAGFEVRGFAPEPVTPVRLFAHRTSIIVLINTFVSSMLSFWFLFFLPVYFQSVVLYSSSRTGYSLLPQSIAGIPGAAIAPIAISKWGKFVPVHFAGFAVQTLGFGLLSLLSENTSIPEWAVFQIIAALGIGIIIDTLLPAFQAPVAEVDQAAATSAWSFLRAFGSVWGVAVPAAIFNNRIDQMLNTISDPVAREMLAGGAAYQDASAAFIQQFPLSVQAEIRAAYREALKRVFLICVAFSGLATLLVLLEQEVPLRQELDTQYGLKEENARTDLTLDTKAQNSGGEAA</sequence>
<dbReference type="AlphaFoldDB" id="A0A4Q4TJQ2"/>
<name>A0A4Q4TJQ2_9PEZI</name>
<evidence type="ECO:0000256" key="1">
    <source>
        <dbReference type="ARBA" id="ARBA00004141"/>
    </source>
</evidence>
<evidence type="ECO:0000313" key="9">
    <source>
        <dbReference type="Proteomes" id="UP000293360"/>
    </source>
</evidence>
<feature type="transmembrane region" description="Helical" evidence="7">
    <location>
        <begin position="226"/>
        <end position="244"/>
    </location>
</feature>
<evidence type="ECO:0000256" key="5">
    <source>
        <dbReference type="ARBA" id="ARBA00023136"/>
    </source>
</evidence>
<dbReference type="PANTHER" id="PTHR23501">
    <property type="entry name" value="MAJOR FACILITATOR SUPERFAMILY"/>
    <property type="match status" value="1"/>
</dbReference>
<gene>
    <name evidence="8" type="ORF">DL764_003531</name>
</gene>
<keyword evidence="4 7" id="KW-1133">Transmembrane helix</keyword>
<accession>A0A4Q4TJQ2</accession>
<keyword evidence="6" id="KW-0325">Glycoprotein</keyword>
<dbReference type="Proteomes" id="UP000293360">
    <property type="component" value="Unassembled WGS sequence"/>
</dbReference>
<evidence type="ECO:0000256" key="3">
    <source>
        <dbReference type="ARBA" id="ARBA00022692"/>
    </source>
</evidence>
<evidence type="ECO:0000256" key="7">
    <source>
        <dbReference type="SAM" id="Phobius"/>
    </source>
</evidence>
<feature type="transmembrane region" description="Helical" evidence="7">
    <location>
        <begin position="94"/>
        <end position="118"/>
    </location>
</feature>
<keyword evidence="3 7" id="KW-0812">Transmembrane</keyword>